<organism evidence="1 2">
    <name type="scientific">Syphacia muris</name>
    <dbReference type="NCBI Taxonomy" id="451379"/>
    <lineage>
        <taxon>Eukaryota</taxon>
        <taxon>Metazoa</taxon>
        <taxon>Ecdysozoa</taxon>
        <taxon>Nematoda</taxon>
        <taxon>Chromadorea</taxon>
        <taxon>Rhabditida</taxon>
        <taxon>Spirurina</taxon>
        <taxon>Oxyuridomorpha</taxon>
        <taxon>Oxyuroidea</taxon>
        <taxon>Oxyuridae</taxon>
        <taxon>Syphacia</taxon>
    </lineage>
</organism>
<dbReference type="GO" id="GO:0005739">
    <property type="term" value="C:mitochondrion"/>
    <property type="evidence" value="ECO:0007669"/>
    <property type="project" value="TreeGrafter"/>
</dbReference>
<keyword evidence="1" id="KW-1185">Reference proteome</keyword>
<evidence type="ECO:0000313" key="1">
    <source>
        <dbReference type="Proteomes" id="UP000046393"/>
    </source>
</evidence>
<dbReference type="PANTHER" id="PTHR13192:SF3">
    <property type="entry name" value="COBALAMIN TRAFFICKING PROTEIN CBLD"/>
    <property type="match status" value="1"/>
</dbReference>
<proteinExistence type="predicted"/>
<reference evidence="2" key="1">
    <citation type="submission" date="2017-02" db="UniProtKB">
        <authorList>
            <consortium name="WormBaseParasite"/>
        </authorList>
    </citation>
    <scope>IDENTIFICATION</scope>
</reference>
<dbReference type="PANTHER" id="PTHR13192">
    <property type="entry name" value="MY011 PROTEIN"/>
    <property type="match status" value="1"/>
</dbReference>
<dbReference type="InterPro" id="IPR019362">
    <property type="entry name" value="MMADHC"/>
</dbReference>
<name>A0A0N5ATJ1_9BILA</name>
<dbReference type="WBParaSite" id="SMUV_0000815001-mRNA-1">
    <property type="protein sequence ID" value="SMUV_0000815001-mRNA-1"/>
    <property type="gene ID" value="SMUV_0000815001"/>
</dbReference>
<protein>
    <submittedName>
        <fullName evidence="2">Methylmalonic aciduria and homocystinuria type D protein</fullName>
    </submittedName>
</protein>
<accession>A0A0N5ATJ1</accession>
<evidence type="ECO:0000313" key="2">
    <source>
        <dbReference type="WBParaSite" id="SMUV_0000815001-mRNA-1"/>
    </source>
</evidence>
<dbReference type="AlphaFoldDB" id="A0A0N5ATJ1"/>
<dbReference type="GO" id="GO:0009235">
    <property type="term" value="P:cobalamin metabolic process"/>
    <property type="evidence" value="ECO:0007669"/>
    <property type="project" value="InterPro"/>
</dbReference>
<dbReference type="Pfam" id="PF10229">
    <property type="entry name" value="MMADHC"/>
    <property type="match status" value="1"/>
</dbReference>
<dbReference type="Proteomes" id="UP000046393">
    <property type="component" value="Unplaced"/>
</dbReference>
<dbReference type="STRING" id="451379.A0A0N5ATJ1"/>
<sequence>MSLATADVELERLQLTASFIEVALWVCQIIRKAGFWADFIDPSSGRPYFGRTTNATLCGADERYRNLGFQVVDSGCCKVLEHGAWGRNVFVGTIFTNAPIHASVLSEIISVEKN</sequence>